<evidence type="ECO:0000256" key="9">
    <source>
        <dbReference type="HAMAP-Rule" id="MF_01693"/>
    </source>
</evidence>
<evidence type="ECO:0000256" key="7">
    <source>
        <dbReference type="ARBA" id="ARBA00022898"/>
    </source>
</evidence>
<dbReference type="PROSITE" id="PS00599">
    <property type="entry name" value="AA_TRANSFER_CLASS_2"/>
    <property type="match status" value="1"/>
</dbReference>
<dbReference type="PANTHER" id="PTHR13693">
    <property type="entry name" value="CLASS II AMINOTRANSFERASE/8-AMINO-7-OXONONANOATE SYNTHASE"/>
    <property type="match status" value="1"/>
</dbReference>
<evidence type="ECO:0000256" key="4">
    <source>
        <dbReference type="ARBA" id="ARBA00011738"/>
    </source>
</evidence>
<comment type="caution">
    <text evidence="12">The sequence shown here is derived from an EMBL/GenBank/DDBJ whole genome shotgun (WGS) entry which is preliminary data.</text>
</comment>
<name>A0A8J6YNU8_9PROT</name>
<dbReference type="Proteomes" id="UP000631034">
    <property type="component" value="Unassembled WGS sequence"/>
</dbReference>
<dbReference type="Gene3D" id="3.40.640.10">
    <property type="entry name" value="Type I PLP-dependent aspartate aminotransferase-like (Major domain)"/>
    <property type="match status" value="1"/>
</dbReference>
<dbReference type="InterPro" id="IPR015424">
    <property type="entry name" value="PyrdxlP-dep_Trfase"/>
</dbReference>
<comment type="pathway">
    <text evidence="2 9">Cofactor biosynthesis; biotin biosynthesis.</text>
</comment>
<dbReference type="EC" id="2.3.1.47" evidence="9"/>
<comment type="cofactor">
    <cofactor evidence="1 9 10">
        <name>pyridoxal 5'-phosphate</name>
        <dbReference type="ChEBI" id="CHEBI:597326"/>
    </cofactor>
</comment>
<dbReference type="HAMAP" id="MF_01693">
    <property type="entry name" value="BioF_aminotrans_2"/>
    <property type="match status" value="1"/>
</dbReference>
<feature type="modified residue" description="N6-(pyridoxal phosphate)lysine" evidence="9 10">
    <location>
        <position position="236"/>
    </location>
</feature>
<reference evidence="12" key="1">
    <citation type="submission" date="2020-10" db="EMBL/GenBank/DDBJ databases">
        <title>Genome sequence of the unusual species of purple photosynthetic bacteria, Phaeovibrio sulfidiphilus DSM 23193, type strain.</title>
        <authorList>
            <person name="Kyndt J.A."/>
            <person name="Meyer T.E."/>
        </authorList>
    </citation>
    <scope>NUCLEOTIDE SEQUENCE</scope>
    <source>
        <strain evidence="12">DSM 23193</strain>
    </source>
</reference>
<evidence type="ECO:0000259" key="11">
    <source>
        <dbReference type="Pfam" id="PF00155"/>
    </source>
</evidence>
<feature type="binding site" evidence="9">
    <location>
        <position position="233"/>
    </location>
    <ligand>
        <name>pyridoxal 5'-phosphate</name>
        <dbReference type="ChEBI" id="CHEBI:597326"/>
    </ligand>
</feature>
<feature type="binding site" evidence="9">
    <location>
        <position position="350"/>
    </location>
    <ligand>
        <name>substrate</name>
    </ligand>
</feature>
<dbReference type="InterPro" id="IPR004839">
    <property type="entry name" value="Aminotransferase_I/II_large"/>
</dbReference>
<dbReference type="NCBIfam" id="TIGR00858">
    <property type="entry name" value="bioF"/>
    <property type="match status" value="1"/>
</dbReference>
<evidence type="ECO:0000256" key="6">
    <source>
        <dbReference type="ARBA" id="ARBA00022756"/>
    </source>
</evidence>
<keyword evidence="7 9" id="KW-0663">Pyridoxal phosphate</keyword>
<dbReference type="CDD" id="cd06454">
    <property type="entry name" value="KBL_like"/>
    <property type="match status" value="1"/>
</dbReference>
<dbReference type="InterPro" id="IPR022834">
    <property type="entry name" value="AONS_Proteobacteria"/>
</dbReference>
<gene>
    <name evidence="9 12" type="primary">bioF</name>
    <name evidence="12" type="ORF">IHV25_03955</name>
</gene>
<evidence type="ECO:0000256" key="5">
    <source>
        <dbReference type="ARBA" id="ARBA00022679"/>
    </source>
</evidence>
<proteinExistence type="inferred from homology"/>
<evidence type="ECO:0000313" key="13">
    <source>
        <dbReference type="Proteomes" id="UP000631034"/>
    </source>
</evidence>
<feature type="binding site" evidence="9">
    <location>
        <position position="176"/>
    </location>
    <ligand>
        <name>pyridoxal 5'-phosphate</name>
        <dbReference type="ChEBI" id="CHEBI:597326"/>
    </ligand>
</feature>
<dbReference type="UniPathway" id="UPA00078"/>
<feature type="binding site" evidence="9">
    <location>
        <position position="204"/>
    </location>
    <ligand>
        <name>pyridoxal 5'-phosphate</name>
        <dbReference type="ChEBI" id="CHEBI:597326"/>
    </ligand>
</feature>
<comment type="function">
    <text evidence="9">Catalyzes the decarboxylative condensation of pimeloyl-[acyl-carrier protein] and L-alanine to produce 8-amino-7-oxononanoate (AON), [acyl-carrier protein], and carbon dioxide.</text>
</comment>
<keyword evidence="12" id="KW-0012">Acyltransferase</keyword>
<dbReference type="GO" id="GO:0030170">
    <property type="term" value="F:pyridoxal phosphate binding"/>
    <property type="evidence" value="ECO:0007669"/>
    <property type="project" value="UniProtKB-UniRule"/>
</dbReference>
<dbReference type="InterPro" id="IPR015422">
    <property type="entry name" value="PyrdxlP-dep_Trfase_small"/>
</dbReference>
<comment type="subunit">
    <text evidence="4 9">Homodimer.</text>
</comment>
<dbReference type="PANTHER" id="PTHR13693:SF100">
    <property type="entry name" value="8-AMINO-7-OXONONANOATE SYNTHASE"/>
    <property type="match status" value="1"/>
</dbReference>
<protein>
    <recommendedName>
        <fullName evidence="9">8-amino-7-oxononanoate synthase</fullName>
        <shortName evidence="9">AONS</shortName>
        <ecNumber evidence="9">2.3.1.47</ecNumber>
    </recommendedName>
    <alternativeName>
        <fullName evidence="9">7-keto-8-amino-pelargonic acid synthase</fullName>
        <shortName evidence="9">7-KAP synthase</shortName>
        <shortName evidence="9">KAPA synthase</shortName>
    </alternativeName>
    <alternativeName>
        <fullName evidence="9">8-amino-7-ketopelargonate synthase</fullName>
    </alternativeName>
</protein>
<evidence type="ECO:0000256" key="10">
    <source>
        <dbReference type="PIRSR" id="PIRSR604723-51"/>
    </source>
</evidence>
<feature type="binding site" evidence="9">
    <location>
        <begin position="106"/>
        <end position="107"/>
    </location>
    <ligand>
        <name>pyridoxal 5'-phosphate</name>
        <dbReference type="ChEBI" id="CHEBI:597326"/>
    </ligand>
</feature>
<dbReference type="Pfam" id="PF00155">
    <property type="entry name" value="Aminotran_1_2"/>
    <property type="match status" value="1"/>
</dbReference>
<dbReference type="GO" id="GO:0009102">
    <property type="term" value="P:biotin biosynthetic process"/>
    <property type="evidence" value="ECO:0007669"/>
    <property type="project" value="UniProtKB-UniRule"/>
</dbReference>
<organism evidence="12 13">
    <name type="scientific">Phaeovibrio sulfidiphilus</name>
    <dbReference type="NCBI Taxonomy" id="1220600"/>
    <lineage>
        <taxon>Bacteria</taxon>
        <taxon>Pseudomonadati</taxon>
        <taxon>Pseudomonadota</taxon>
        <taxon>Alphaproteobacteria</taxon>
        <taxon>Rhodospirillales</taxon>
        <taxon>Rhodospirillaceae</taxon>
        <taxon>Phaeovibrio</taxon>
    </lineage>
</organism>
<dbReference type="SUPFAM" id="SSF53383">
    <property type="entry name" value="PLP-dependent transferases"/>
    <property type="match status" value="1"/>
</dbReference>
<dbReference type="InterPro" id="IPR050087">
    <property type="entry name" value="AON_synthase_class-II"/>
</dbReference>
<comment type="catalytic activity">
    <reaction evidence="8 9">
        <text>6-carboxyhexanoyl-[ACP] + L-alanine + H(+) = (8S)-8-amino-7-oxononanoate + holo-[ACP] + CO2</text>
        <dbReference type="Rhea" id="RHEA:42288"/>
        <dbReference type="Rhea" id="RHEA-COMP:9685"/>
        <dbReference type="Rhea" id="RHEA-COMP:9955"/>
        <dbReference type="ChEBI" id="CHEBI:15378"/>
        <dbReference type="ChEBI" id="CHEBI:16526"/>
        <dbReference type="ChEBI" id="CHEBI:57972"/>
        <dbReference type="ChEBI" id="CHEBI:64479"/>
        <dbReference type="ChEBI" id="CHEBI:78846"/>
        <dbReference type="ChEBI" id="CHEBI:149468"/>
        <dbReference type="EC" id="2.3.1.47"/>
    </reaction>
</comment>
<dbReference type="InterPro" id="IPR004723">
    <property type="entry name" value="AONS_Archaea/Proteobacteria"/>
</dbReference>
<dbReference type="Gene3D" id="3.90.1150.10">
    <property type="entry name" value="Aspartate Aminotransferase, domain 1"/>
    <property type="match status" value="1"/>
</dbReference>
<dbReference type="GO" id="GO:0008710">
    <property type="term" value="F:8-amino-7-oxononanoate synthase activity"/>
    <property type="evidence" value="ECO:0007669"/>
    <property type="project" value="UniProtKB-UniRule"/>
</dbReference>
<dbReference type="EMBL" id="JACZHT010000002">
    <property type="protein sequence ID" value="MBE1236806.1"/>
    <property type="molecule type" value="Genomic_DNA"/>
</dbReference>
<keyword evidence="6 9" id="KW-0093">Biotin biosynthesis</keyword>
<feature type="binding site" evidence="9">
    <location>
        <position position="131"/>
    </location>
    <ligand>
        <name>substrate</name>
    </ligand>
</feature>
<evidence type="ECO:0000256" key="1">
    <source>
        <dbReference type="ARBA" id="ARBA00001933"/>
    </source>
</evidence>
<feature type="domain" description="Aminotransferase class I/classII large" evidence="11">
    <location>
        <begin position="39"/>
        <end position="377"/>
    </location>
</feature>
<accession>A0A8J6YNU8</accession>
<dbReference type="AlphaFoldDB" id="A0A8J6YNU8"/>
<sequence>MTFELARRLETLRSQGLYRHRLTLETPQTVNITVRGRSLLAFCSNDYLGLAARPEIADAFMDGLRRWGTGGGASHLVNGHFTPHHELETALARFTGRPRALLFGSGYAANVAVLSVFGGMATSVLQDRLNHASLLDGGLLSGTRMVRYLHNDPGSLETHLGRAGDAPLVVTDGVFSMDGDLARLPEIAALTRAHGGLLVVDDAHGFGVLGERGTGSVGHLGLDSDDVPVLVGTLGKSFGTSGAFVAGSEEVIETLIQFAHSYIYTTSTPPALACATLKALELLETADTERAHLSALISTFRTEAAGMGLGLMDSQTPIQPVLLGDNDRAVAASAFLEDQGLLVRAIRPPTVPRGTARLRITFSAAHTHDDLARLLCALKAAKDRGIL</sequence>
<comment type="similarity">
    <text evidence="3 9">Belongs to the class-II pyridoxal-phosphate-dependent aminotransferase family. BioF subfamily.</text>
</comment>
<keyword evidence="13" id="KW-1185">Reference proteome</keyword>
<evidence type="ECO:0000256" key="2">
    <source>
        <dbReference type="ARBA" id="ARBA00004746"/>
    </source>
</evidence>
<evidence type="ECO:0000256" key="3">
    <source>
        <dbReference type="ARBA" id="ARBA00010008"/>
    </source>
</evidence>
<evidence type="ECO:0000256" key="8">
    <source>
        <dbReference type="ARBA" id="ARBA00047715"/>
    </source>
</evidence>
<dbReference type="RefSeq" id="WP_192533809.1">
    <property type="nucleotide sequence ID" value="NZ_JACZHT010000002.1"/>
</dbReference>
<dbReference type="InterPro" id="IPR015421">
    <property type="entry name" value="PyrdxlP-dep_Trfase_major"/>
</dbReference>
<evidence type="ECO:0000313" key="12">
    <source>
        <dbReference type="EMBL" id="MBE1236806.1"/>
    </source>
</evidence>
<keyword evidence="5 9" id="KW-0808">Transferase</keyword>
<feature type="binding site" evidence="9">
    <location>
        <position position="19"/>
    </location>
    <ligand>
        <name>substrate</name>
    </ligand>
</feature>
<dbReference type="InterPro" id="IPR001917">
    <property type="entry name" value="Aminotrans_II_pyridoxalP_BS"/>
</dbReference>